<dbReference type="PANTHER" id="PTHR12086:SF12">
    <property type="entry name" value="EF-HAND DOMAIN-CONTAINING FAMILY MEMBER B"/>
    <property type="match status" value="1"/>
</dbReference>
<keyword evidence="4" id="KW-0206">Cytoskeleton</keyword>
<keyword evidence="7" id="KW-1185">Reference proteome</keyword>
<evidence type="ECO:0000313" key="6">
    <source>
        <dbReference type="EMBL" id="KAK5646766.1"/>
    </source>
</evidence>
<reference evidence="6 7" key="1">
    <citation type="journal article" date="2024" name="Insects">
        <title>An Improved Chromosome-Level Genome Assembly of the Firefly Pyrocoelia pectoralis.</title>
        <authorList>
            <person name="Fu X."/>
            <person name="Meyer-Rochow V.B."/>
            <person name="Ballantyne L."/>
            <person name="Zhu X."/>
        </authorList>
    </citation>
    <scope>NUCLEOTIDE SEQUENCE [LARGE SCALE GENOMIC DNA]</scope>
    <source>
        <strain evidence="6">XCY_ONT2</strain>
    </source>
</reference>
<dbReference type="GO" id="GO:0005856">
    <property type="term" value="C:cytoskeleton"/>
    <property type="evidence" value="ECO:0007669"/>
    <property type="project" value="UniProtKB-SubCell"/>
</dbReference>
<dbReference type="Proteomes" id="UP001329430">
    <property type="component" value="Chromosome 3"/>
</dbReference>
<gene>
    <name evidence="6" type="ORF">RI129_005230</name>
</gene>
<dbReference type="AlphaFoldDB" id="A0AAN7VJS8"/>
<dbReference type="EMBL" id="JAVRBK010000003">
    <property type="protein sequence ID" value="KAK5646766.1"/>
    <property type="molecule type" value="Genomic_DNA"/>
</dbReference>
<comment type="subcellular location">
    <subcellularLocation>
        <location evidence="1">Cytoplasm</location>
        <location evidence="1">Cytoskeleton</location>
    </subcellularLocation>
</comment>
<keyword evidence="2" id="KW-0963">Cytoplasm</keyword>
<proteinExistence type="predicted"/>
<evidence type="ECO:0000256" key="2">
    <source>
        <dbReference type="ARBA" id="ARBA00022490"/>
    </source>
</evidence>
<feature type="domain" description="EFHB C-terminal EF-hand" evidence="5">
    <location>
        <begin position="450"/>
        <end position="520"/>
    </location>
</feature>
<evidence type="ECO:0000259" key="5">
    <source>
        <dbReference type="Pfam" id="PF25325"/>
    </source>
</evidence>
<evidence type="ECO:0000256" key="4">
    <source>
        <dbReference type="ARBA" id="ARBA00023212"/>
    </source>
</evidence>
<dbReference type="PANTHER" id="PTHR12086">
    <property type="entry name" value="EF-HAND DOMAIN C-TERMINAL CONTAINING PROTEIN"/>
    <property type="match status" value="1"/>
</dbReference>
<organism evidence="6 7">
    <name type="scientific">Pyrocoelia pectoralis</name>
    <dbReference type="NCBI Taxonomy" id="417401"/>
    <lineage>
        <taxon>Eukaryota</taxon>
        <taxon>Metazoa</taxon>
        <taxon>Ecdysozoa</taxon>
        <taxon>Arthropoda</taxon>
        <taxon>Hexapoda</taxon>
        <taxon>Insecta</taxon>
        <taxon>Pterygota</taxon>
        <taxon>Neoptera</taxon>
        <taxon>Endopterygota</taxon>
        <taxon>Coleoptera</taxon>
        <taxon>Polyphaga</taxon>
        <taxon>Elateriformia</taxon>
        <taxon>Elateroidea</taxon>
        <taxon>Lampyridae</taxon>
        <taxon>Lampyrinae</taxon>
        <taxon>Pyrocoelia</taxon>
    </lineage>
</organism>
<dbReference type="Pfam" id="PF25325">
    <property type="entry name" value="EF-hand_EFHB_C"/>
    <property type="match status" value="1"/>
</dbReference>
<evidence type="ECO:0000313" key="7">
    <source>
        <dbReference type="Proteomes" id="UP001329430"/>
    </source>
</evidence>
<name>A0AAN7VJS8_9COLE</name>
<dbReference type="InterPro" id="IPR040193">
    <property type="entry name" value="EFHC1/EFHC2/EFHB"/>
</dbReference>
<evidence type="ECO:0000256" key="1">
    <source>
        <dbReference type="ARBA" id="ARBA00004245"/>
    </source>
</evidence>
<dbReference type="InterPro" id="IPR057428">
    <property type="entry name" value="EFHB_EF-hand_C"/>
</dbReference>
<keyword evidence="3" id="KW-0677">Repeat</keyword>
<evidence type="ECO:0000256" key="3">
    <source>
        <dbReference type="ARBA" id="ARBA00022737"/>
    </source>
</evidence>
<comment type="caution">
    <text evidence="6">The sequence shown here is derived from an EMBL/GenBank/DDBJ whole genome shotgun (WGS) entry which is preliminary data.</text>
</comment>
<sequence>MPNGEGKFIDRNPTICAAGKIFGDPEQTVARCLQDYRLESQVNALLHDAGIYEHRAPHMKYKLPKLQNYRHTGIYNGVREAVRPPVKTRYETLINDLKETSYESYWNKVEGRSQDPVPGLPAGMDTILTTYGKPNDGKVTAKDLLNPPKTTYQVLWDSQVGHELYIKTHNDYNPGEGKDRKYLKPAFNPNKRFGKRCYYDQRGIWVKCACNWCNTDPLTATNSIQADSKARQQPQCGKILAPNKNIEVVPKGHMFGKPSDRPLYGVEELLRDANCSPCIFKRDFHQWMIYLNQLRRFLKKRFNKFDFSFHDFHDHVAHYDKEHTGWVPLKLFYSMCECYELKYQYKCLEPFFKFCGVIEGENINYNDFIYLADLNKSVPEIIKIEDIPEGSKYYLSTQQSAMCDAMAIDNTRMKPAGVPSVRYDRLYPVVPVGGCRADLDSLGDETTAEAIVNPNIYSNYGLTYRDFFMPRSPEIIKRIFTNIGYEFPNDTFEKLWEIGVERDKTGQVCVDTFKNVLNEALPPPKLIVEEDI</sequence>
<protein>
    <recommendedName>
        <fullName evidence="5">EFHB C-terminal EF-hand domain-containing protein</fullName>
    </recommendedName>
</protein>
<accession>A0AAN7VJS8</accession>